<reference evidence="3 4" key="1">
    <citation type="submission" date="2018-10" db="EMBL/GenBank/DDBJ databases">
        <title>Co-occurring genomic capacity for anaerobic methane metabolism and dissimilatory sulfite reduction discovered in the Korarchaeota.</title>
        <authorList>
            <person name="Mckay L.J."/>
            <person name="Dlakic M."/>
            <person name="Fields M.W."/>
            <person name="Delmont T.O."/>
            <person name="Eren A.M."/>
            <person name="Jay Z.J."/>
            <person name="Klingelsmith K.B."/>
            <person name="Rusch D.B."/>
            <person name="Inskeep W.P."/>
        </authorList>
    </citation>
    <scope>NUCLEOTIDE SEQUENCE [LARGE SCALE GENOMIC DNA]</scope>
    <source>
        <strain evidence="3 4">MDKW</strain>
    </source>
</reference>
<sequence length="224" mass="25834">MLNRLKWVLIGALVLFVAGTIGISIFYVKQKPAPVMEKPEASKEEPKKEMPKEPAPTELEEVDVSDWKTYTNEEYGFEVKYPKDSKVGKVGKSIVIDLPLTPGTNLTGKYLKIFIDNKNREECSDPAPEYTRAPGTLEELKSERVIFNKVVFYKKEVGDCGMGSCIITQYFSTYHNDYCFHLTFELYYSGVIYTPDYKGPLKEFDEIKEKETFNKMLSTFRFFK</sequence>
<keyword evidence="2" id="KW-0812">Transmembrane</keyword>
<evidence type="ECO:0000256" key="1">
    <source>
        <dbReference type="SAM" id="MobiDB-lite"/>
    </source>
</evidence>
<evidence type="ECO:0000313" key="4">
    <source>
        <dbReference type="Proteomes" id="UP000277582"/>
    </source>
</evidence>
<evidence type="ECO:0000256" key="2">
    <source>
        <dbReference type="SAM" id="Phobius"/>
    </source>
</evidence>
<keyword evidence="2" id="KW-0472">Membrane</keyword>
<evidence type="ECO:0000313" key="3">
    <source>
        <dbReference type="EMBL" id="RSN76249.1"/>
    </source>
</evidence>
<proteinExistence type="predicted"/>
<comment type="caution">
    <text evidence="3">The sequence shown here is derived from an EMBL/GenBank/DDBJ whole genome shotgun (WGS) entry which is preliminary data.</text>
</comment>
<feature type="compositionally biased region" description="Basic and acidic residues" evidence="1">
    <location>
        <begin position="37"/>
        <end position="52"/>
    </location>
</feature>
<accession>A0A3R9PH23</accession>
<feature type="region of interest" description="Disordered" evidence="1">
    <location>
        <begin position="36"/>
        <end position="58"/>
    </location>
</feature>
<dbReference type="AlphaFoldDB" id="A0A3R9PH23"/>
<feature type="transmembrane region" description="Helical" evidence="2">
    <location>
        <begin position="7"/>
        <end position="28"/>
    </location>
</feature>
<dbReference type="EMBL" id="RCOS01000062">
    <property type="protein sequence ID" value="RSN76249.1"/>
    <property type="molecule type" value="Genomic_DNA"/>
</dbReference>
<organism evidence="3 4">
    <name type="scientific">Candidatus Methanodesulfokora washburnensis</name>
    <dbReference type="NCBI Taxonomy" id="2478471"/>
    <lineage>
        <taxon>Archaea</taxon>
        <taxon>Thermoproteota</taxon>
        <taxon>Candidatus Korarchaeia</taxon>
        <taxon>Candidatus Korarchaeia incertae sedis</taxon>
        <taxon>Candidatus Methanodesulfokora</taxon>
    </lineage>
</organism>
<protein>
    <submittedName>
        <fullName evidence="3">Uncharacterized protein</fullName>
    </submittedName>
</protein>
<dbReference type="Proteomes" id="UP000277582">
    <property type="component" value="Unassembled WGS sequence"/>
</dbReference>
<keyword evidence="4" id="KW-1185">Reference proteome</keyword>
<keyword evidence="2" id="KW-1133">Transmembrane helix</keyword>
<name>A0A3R9PH23_9CREN</name>
<gene>
    <name evidence="3" type="ORF">D6D85_04675</name>
</gene>